<dbReference type="Pfam" id="PF13180">
    <property type="entry name" value="PDZ_2"/>
    <property type="match status" value="1"/>
</dbReference>
<dbReference type="Proteomes" id="UP001337305">
    <property type="component" value="Unassembled WGS sequence"/>
</dbReference>
<evidence type="ECO:0000256" key="3">
    <source>
        <dbReference type="ARBA" id="ARBA00022801"/>
    </source>
</evidence>
<sequence>MKLLLQKRNSILMVNCLVFLLFFGGSCNTIKAQSTTYNDEKRVEEIQQQVLKIYDKLLKSTVRVELGEAAGSAVLISEDGYILTAAHVIDAVGGKEGQVRLYDGSVYMATCLGKDGVADYGLMKIEPTEKLVYAELGVASNLPKDEACLMFGHPSPSDKERPAIGRIGFYEGITDSDYLRTSCIMMPGDSGGPMFDLNGKVIGVNCYITRGMDENYYASVDNVKKNWDKLVSGELFDYSKPAYSGSIVEAVEKESPFVLKEGKDTFVKILSKKKNKTHETIVTIESLVEGDSIKTQGTIFDKKGYIVAKSSQIGNTQVYCTLNNGNKVQAYPVGRDKVNDLVVLKLETKENLSSINLGLNKEIKTGQVLGTVSSQGDIAWSGILGLGVRKIKTKDKGYLGIEFNKEQDSVIIGNVIEGAAANRAGLLVGDKIIQFNLMPINARRDLFKALSKTEPDQKVIVKVLRNKIEKDIEVILDKRKDKKTRSNYVAGNVKPSKIKDGFPKAFTHDMPLQPHECGTLVINLQGEVLGINIARRSRTCSLAIPLGHVEKVVETILKKAKINS</sequence>
<dbReference type="SUPFAM" id="SSF50156">
    <property type="entry name" value="PDZ domain-like"/>
    <property type="match status" value="1"/>
</dbReference>
<keyword evidence="6" id="KW-1185">Reference proteome</keyword>
<dbReference type="SUPFAM" id="SSF50494">
    <property type="entry name" value="Trypsin-like serine proteases"/>
    <property type="match status" value="2"/>
</dbReference>
<accession>A0ABU7XV81</accession>
<dbReference type="PRINTS" id="PR00834">
    <property type="entry name" value="PROTEASES2C"/>
</dbReference>
<comment type="caution">
    <text evidence="5">The sequence shown here is derived from an EMBL/GenBank/DDBJ whole genome shotgun (WGS) entry which is preliminary data.</text>
</comment>
<organism evidence="5 6">
    <name type="scientific">Flavivirga spongiicola</name>
    <dbReference type="NCBI Taxonomy" id="421621"/>
    <lineage>
        <taxon>Bacteria</taxon>
        <taxon>Pseudomonadati</taxon>
        <taxon>Bacteroidota</taxon>
        <taxon>Flavobacteriia</taxon>
        <taxon>Flavobacteriales</taxon>
        <taxon>Flavobacteriaceae</taxon>
        <taxon>Flavivirga</taxon>
    </lineage>
</organism>
<dbReference type="RefSeq" id="WP_303306772.1">
    <property type="nucleotide sequence ID" value="NZ_JAODOP010000004.1"/>
</dbReference>
<evidence type="ECO:0000259" key="4">
    <source>
        <dbReference type="PROSITE" id="PS50106"/>
    </source>
</evidence>
<feature type="domain" description="PDZ" evidence="4">
    <location>
        <begin position="388"/>
        <end position="436"/>
    </location>
</feature>
<dbReference type="InterPro" id="IPR001478">
    <property type="entry name" value="PDZ"/>
</dbReference>
<dbReference type="Pfam" id="PF13365">
    <property type="entry name" value="Trypsin_2"/>
    <property type="match status" value="1"/>
</dbReference>
<reference evidence="5 6" key="1">
    <citation type="submission" date="2022-09" db="EMBL/GenBank/DDBJ databases">
        <title>Genome sequencing of Flavivirga sp. MEBiC05379.</title>
        <authorList>
            <person name="Oh H.-M."/>
            <person name="Kwon K.K."/>
            <person name="Park M.J."/>
            <person name="Yang S.-H."/>
        </authorList>
    </citation>
    <scope>NUCLEOTIDE SEQUENCE [LARGE SCALE GENOMIC DNA]</scope>
    <source>
        <strain evidence="5 6">MEBiC05379</strain>
    </source>
</reference>
<name>A0ABU7XV81_9FLAO</name>
<dbReference type="EMBL" id="JAODOP010000004">
    <property type="protein sequence ID" value="MEF3834448.1"/>
    <property type="molecule type" value="Genomic_DNA"/>
</dbReference>
<evidence type="ECO:0000313" key="6">
    <source>
        <dbReference type="Proteomes" id="UP001337305"/>
    </source>
</evidence>
<dbReference type="SMART" id="SM00228">
    <property type="entry name" value="PDZ"/>
    <property type="match status" value="1"/>
</dbReference>
<proteinExistence type="inferred from homology"/>
<dbReference type="PROSITE" id="PS50106">
    <property type="entry name" value="PDZ"/>
    <property type="match status" value="1"/>
</dbReference>
<keyword evidence="3" id="KW-0378">Hydrolase</keyword>
<evidence type="ECO:0000256" key="1">
    <source>
        <dbReference type="ARBA" id="ARBA00010541"/>
    </source>
</evidence>
<protein>
    <submittedName>
        <fullName evidence="5">Trypsin-like peptidase domain-containing protein</fullName>
    </submittedName>
</protein>
<dbReference type="Gene3D" id="2.40.10.120">
    <property type="match status" value="1"/>
</dbReference>
<dbReference type="PROSITE" id="PS51257">
    <property type="entry name" value="PROKAR_LIPOPROTEIN"/>
    <property type="match status" value="1"/>
</dbReference>
<dbReference type="Gene3D" id="2.30.42.10">
    <property type="match status" value="1"/>
</dbReference>
<dbReference type="InterPro" id="IPR009003">
    <property type="entry name" value="Peptidase_S1_PA"/>
</dbReference>
<gene>
    <name evidence="5" type="ORF">N1F79_15030</name>
</gene>
<dbReference type="Gene3D" id="2.40.10.10">
    <property type="entry name" value="Trypsin-like serine proteases"/>
    <property type="match status" value="2"/>
</dbReference>
<evidence type="ECO:0000256" key="2">
    <source>
        <dbReference type="ARBA" id="ARBA00022670"/>
    </source>
</evidence>
<dbReference type="InterPro" id="IPR001940">
    <property type="entry name" value="Peptidase_S1C"/>
</dbReference>
<dbReference type="InterPro" id="IPR036034">
    <property type="entry name" value="PDZ_sf"/>
</dbReference>
<dbReference type="InterPro" id="IPR043504">
    <property type="entry name" value="Peptidase_S1_PA_chymotrypsin"/>
</dbReference>
<comment type="similarity">
    <text evidence="1">Belongs to the peptidase S1C family.</text>
</comment>
<keyword evidence="2" id="KW-0645">Protease</keyword>
<dbReference type="PANTHER" id="PTHR22939:SF129">
    <property type="entry name" value="SERINE PROTEASE HTRA2, MITOCHONDRIAL"/>
    <property type="match status" value="1"/>
</dbReference>
<evidence type="ECO:0000313" key="5">
    <source>
        <dbReference type="EMBL" id="MEF3834448.1"/>
    </source>
</evidence>
<dbReference type="PANTHER" id="PTHR22939">
    <property type="entry name" value="SERINE PROTEASE FAMILY S1C HTRA-RELATED"/>
    <property type="match status" value="1"/>
</dbReference>